<sequence length="867" mass="95293">MNRIIAIAAFILINLHCFATHNRAGEITYRQISGSTYEIIVVTYTSSLPGTADRPSLMVSFGDNVSLEVARYELIFLSNNYKRNTYKVQHTFPGAGTYDIMVEDPNRNYGVKNIPNSVFTVFTIKSTLVINAALGNNTTPQLLNPPIDLAGKFKLFVHNPAAYDAEGDSISYALTSCLGEDGNPIPGYVYPPATESISVNPTTGDLIWKTPSDTGSFNVAINVMEWRNGIKIGNIVRDMQIDVRNTTNNPPINDPLLRVCTEAGKKITLLVTSRDQDNDPVSHKVIGGPLSLAISPANELKLVSVSSGIVTSEFSWKTDCSHIRAQPYEVILKAEDNNSRLNLVDMDPILISIKGPAPKNLVAEPATNAVTLRWESCGCGNASSYNIYRKVDPSTYIIDSCTTGVLPLFGFTKVGTVGPSNLEFIDNNNGSGLVLGGNYCYRIAAVFDLGLEGYVSDEVCTTLVPGLPFISNVSVEEDDLSSGRVDIAWRVPSDFDAVQFPGPYKYNIFRSADLWGSNFQPIGSITGSLSDTTYSDTPVNTIDGPYSYMVELFDLSKNMKVGYPGIASTTLPELQATDEQINIHMANNTPWQNNTYQIFRSDAGDPFSLINTIDSRDYSDQYLTNGKDYTYFAISQGTYTYKNAQFATVNRSHIRSLKPLDNIPPCAPSLSIAVSCDSLYNMLNWTLPTGPCSHDVASYILYYSNLVDKDMDSLTYIPKADQLNYLHYPSKNLGGAYGIVAVDSAGNRSAMTRAVASDSCSLYDLPNVFTPNGDGINDLFVPINQTYQYVERISIKIFNRYGELVFETTDPEIRWNGKVKGSDKLASPGVYYYICDIWELRSVGVFQGPPKVGFVYLLSDKSKNSSD</sequence>
<evidence type="ECO:0000313" key="2">
    <source>
        <dbReference type="EMBL" id="SDB88657.1"/>
    </source>
</evidence>
<reference evidence="2 3" key="1">
    <citation type="submission" date="2016-09" db="EMBL/GenBank/DDBJ databases">
        <authorList>
            <person name="Capua I."/>
            <person name="De Benedictis P."/>
            <person name="Joannis T."/>
            <person name="Lombin L.H."/>
            <person name="Cattoli G."/>
        </authorList>
    </citation>
    <scope>NUCLEOTIDE SEQUENCE [LARGE SCALE GENOMIC DNA]</scope>
    <source>
        <strain evidence="2 3">A7P-90m</strain>
    </source>
</reference>
<keyword evidence="3" id="KW-1185">Reference proteome</keyword>
<gene>
    <name evidence="2" type="ORF">SAMN05216323_100653</name>
</gene>
<dbReference type="OrthoDB" id="1123245at2"/>
<feature type="chain" id="PRO_5011585531" evidence="1">
    <location>
        <begin position="20"/>
        <end position="867"/>
    </location>
</feature>
<evidence type="ECO:0000256" key="1">
    <source>
        <dbReference type="SAM" id="SignalP"/>
    </source>
</evidence>
<dbReference type="AlphaFoldDB" id="A0A1G6H2X7"/>
<dbReference type="EMBL" id="FMYP01000006">
    <property type="protein sequence ID" value="SDB88657.1"/>
    <property type="molecule type" value="Genomic_DNA"/>
</dbReference>
<protein>
    <submittedName>
        <fullName evidence="2">Gliding motility-associated C-terminal domain-containing protein</fullName>
    </submittedName>
</protein>
<organism evidence="2 3">
    <name type="scientific">Williamwhitmania taraxaci</name>
    <dbReference type="NCBI Taxonomy" id="1640674"/>
    <lineage>
        <taxon>Bacteria</taxon>
        <taxon>Pseudomonadati</taxon>
        <taxon>Bacteroidota</taxon>
        <taxon>Bacteroidia</taxon>
        <taxon>Bacteroidales</taxon>
        <taxon>Williamwhitmaniaceae</taxon>
        <taxon>Williamwhitmania</taxon>
    </lineage>
</organism>
<dbReference type="InterPro" id="IPR013783">
    <property type="entry name" value="Ig-like_fold"/>
</dbReference>
<dbReference type="InterPro" id="IPR026341">
    <property type="entry name" value="T9SS_type_B"/>
</dbReference>
<keyword evidence="1" id="KW-0732">Signal</keyword>
<dbReference type="STRING" id="1640674.SAMN05216323_100653"/>
<dbReference type="Gene3D" id="2.60.40.10">
    <property type="entry name" value="Immunoglobulins"/>
    <property type="match status" value="1"/>
</dbReference>
<dbReference type="Proteomes" id="UP000199452">
    <property type="component" value="Unassembled WGS sequence"/>
</dbReference>
<dbReference type="RefSeq" id="WP_092435530.1">
    <property type="nucleotide sequence ID" value="NZ_FMYP01000006.1"/>
</dbReference>
<proteinExistence type="predicted"/>
<dbReference type="NCBIfam" id="TIGR04131">
    <property type="entry name" value="Bac_Flav_CTERM"/>
    <property type="match status" value="1"/>
</dbReference>
<feature type="signal peptide" evidence="1">
    <location>
        <begin position="1"/>
        <end position="19"/>
    </location>
</feature>
<name>A0A1G6H2X7_9BACT</name>
<evidence type="ECO:0000313" key="3">
    <source>
        <dbReference type="Proteomes" id="UP000199452"/>
    </source>
</evidence>
<accession>A0A1G6H2X7</accession>
<dbReference type="Pfam" id="PF13585">
    <property type="entry name" value="CHU_C"/>
    <property type="match status" value="1"/>
</dbReference>